<dbReference type="EC" id="2.7.7.7" evidence="1"/>
<organism evidence="1 2">
    <name type="scientific">Antarcticirhabdus aurantiaca</name>
    <dbReference type="NCBI Taxonomy" id="2606717"/>
    <lineage>
        <taxon>Bacteria</taxon>
        <taxon>Pseudomonadati</taxon>
        <taxon>Pseudomonadota</taxon>
        <taxon>Alphaproteobacteria</taxon>
        <taxon>Hyphomicrobiales</taxon>
        <taxon>Aurantimonadaceae</taxon>
        <taxon>Antarcticirhabdus</taxon>
    </lineage>
</organism>
<keyword evidence="2" id="KW-1185">Reference proteome</keyword>
<evidence type="ECO:0000313" key="1">
    <source>
        <dbReference type="EMBL" id="WAJ28636.1"/>
    </source>
</evidence>
<sequence>MAERKAGEVDAFLSRPDTSFPILLIYGPDTGLVAERAKKAAALSGVDLSDPFASVLLEAAEVEREPGRLFDEARTVSLFGGRRLVRVKGATGSAKALAEAVAALAAEPPRDATIVIEAGDLKKSAPLRTAAEKGRGAMALPCYADEGRSLDGLIAEAMRSAGLVLEPQARDELKSRLGADRLASRGEIAKLALYAHGQPTVSAEDVAAIVGDVSADTLDEAIDAAASGEVKKLPHLIERLTSAGTPVFQLQQGLLRHFQQLQAMRAEMERSNDASPARVIEKRRPHFRRKAAFEAALSAWTTESLAEALSRIEADILLSRRESALALTLAHRLLLTIAVDAAKARNRRR</sequence>
<protein>
    <submittedName>
        <fullName evidence="1">DNA polymerase III subunit delta</fullName>
        <ecNumber evidence="1">2.7.7.7</ecNumber>
    </submittedName>
</protein>
<dbReference type="Proteomes" id="UP001163223">
    <property type="component" value="Chromosome"/>
</dbReference>
<dbReference type="EMBL" id="CP113520">
    <property type="protein sequence ID" value="WAJ28636.1"/>
    <property type="molecule type" value="Genomic_DNA"/>
</dbReference>
<gene>
    <name evidence="1" type="primary">holA</name>
    <name evidence="1" type="ORF">OXU80_28210</name>
</gene>
<accession>A0ACD4NPK5</accession>
<keyword evidence="1" id="KW-0808">Transferase</keyword>
<proteinExistence type="predicted"/>
<evidence type="ECO:0000313" key="2">
    <source>
        <dbReference type="Proteomes" id="UP001163223"/>
    </source>
</evidence>
<name>A0ACD4NPK5_9HYPH</name>
<keyword evidence="1" id="KW-0548">Nucleotidyltransferase</keyword>
<reference evidence="1" key="1">
    <citation type="submission" date="2022-11" db="EMBL/GenBank/DDBJ databases">
        <title>beta-Carotene-producing bacterium, Jeongeuplla avenae sp. nov., alleviates the salt stress of Arabidopsis seedlings.</title>
        <authorList>
            <person name="Jiang L."/>
            <person name="Lee J."/>
        </authorList>
    </citation>
    <scope>NUCLEOTIDE SEQUENCE</scope>
    <source>
        <strain evidence="1">DY_R2A_6</strain>
    </source>
</reference>